<dbReference type="PROSITE" id="PS51257">
    <property type="entry name" value="PROKAR_LIPOPROTEIN"/>
    <property type="match status" value="1"/>
</dbReference>
<dbReference type="Gene3D" id="2.30.30.1210">
    <property type="entry name" value="Domain of unknown function DUF1541"/>
    <property type="match status" value="1"/>
</dbReference>
<reference evidence="5" key="1">
    <citation type="submission" date="2022-11" db="EMBL/GenBank/DDBJ databases">
        <title>Lysinibacillus irui.</title>
        <authorList>
            <person name="Akintayo S.O."/>
        </authorList>
    </citation>
    <scope>NUCLEOTIDE SEQUENCE</scope>
    <source>
        <strain evidence="5">IRB4-01</strain>
    </source>
</reference>
<dbReference type="Proteomes" id="UP001219585">
    <property type="component" value="Chromosome"/>
</dbReference>
<organism evidence="5 6">
    <name type="scientific">Lysinibacillus irui</name>
    <dbReference type="NCBI Taxonomy" id="2998077"/>
    <lineage>
        <taxon>Bacteria</taxon>
        <taxon>Bacillati</taxon>
        <taxon>Bacillota</taxon>
        <taxon>Bacilli</taxon>
        <taxon>Bacillales</taxon>
        <taxon>Bacillaceae</taxon>
        <taxon>Lysinibacillus</taxon>
    </lineage>
</organism>
<proteinExistence type="predicted"/>
<dbReference type="InterPro" id="IPR011438">
    <property type="entry name" value="DUF1541"/>
</dbReference>
<feature type="domain" description="DUF1541" evidence="3">
    <location>
        <begin position="68"/>
        <end position="119"/>
    </location>
</feature>
<sequence>MIFKQKWSMALLSVLALLTLSACTEDQTKPASTSNHTTEEMDHSTMNHSSSGEVPATLKIAENPKFPVGSTAIITNGHMDGMKGAEAEIVGAYDTTAYVISYEPTTGEEPVKNHKWVIHEELIDPEEAPLAPGTEVKTDAAHMEGMENALVHIEEAVQTTVYMVDYTSTLNGEAVKNHKWVTEEELTSK</sequence>
<evidence type="ECO:0000256" key="2">
    <source>
        <dbReference type="SAM" id="SignalP"/>
    </source>
</evidence>
<evidence type="ECO:0000313" key="6">
    <source>
        <dbReference type="Proteomes" id="UP001219585"/>
    </source>
</evidence>
<reference evidence="4 7" key="2">
    <citation type="submission" date="2023-12" db="EMBL/GenBank/DDBJ databases">
        <title>Genome comparison identifies genes involved in endophytic behavior of Lysinibacillus irui and provides insights into its role as a plant-growth promoting bacterium.</title>
        <authorList>
            <person name="Hilario S."/>
            <person name="Matos I."/>
            <person name="Goncalves M.F.M."/>
            <person name="Pardo C.A."/>
            <person name="Santos M.J."/>
        </authorList>
    </citation>
    <scope>NUCLEOTIDE SEQUENCE [LARGE SCALE GENOMIC DNA]</scope>
    <source>
        <strain evidence="4 7">B3</strain>
    </source>
</reference>
<keyword evidence="7" id="KW-1185">Reference proteome</keyword>
<evidence type="ECO:0000259" key="3">
    <source>
        <dbReference type="Pfam" id="PF07563"/>
    </source>
</evidence>
<evidence type="ECO:0000313" key="7">
    <source>
        <dbReference type="Proteomes" id="UP001289615"/>
    </source>
</evidence>
<protein>
    <submittedName>
        <fullName evidence="5">YdhK family protein</fullName>
    </submittedName>
</protein>
<dbReference type="KEGG" id="liu:OU989_19790"/>
<feature type="chain" id="PRO_5042506000" evidence="2">
    <location>
        <begin position="25"/>
        <end position="189"/>
    </location>
</feature>
<feature type="signal peptide" evidence="2">
    <location>
        <begin position="1"/>
        <end position="24"/>
    </location>
</feature>
<feature type="region of interest" description="Disordered" evidence="1">
    <location>
        <begin position="25"/>
        <end position="51"/>
    </location>
</feature>
<gene>
    <name evidence="5" type="ORF">OU989_19790</name>
    <name evidence="4" type="ORF">U6C28_11555</name>
</gene>
<dbReference type="RefSeq" id="WP_274794640.1">
    <property type="nucleotide sequence ID" value="NZ_CP113527.1"/>
</dbReference>
<keyword evidence="2" id="KW-0732">Signal</keyword>
<dbReference type="Pfam" id="PF07563">
    <property type="entry name" value="DUF1541"/>
    <property type="match status" value="2"/>
</dbReference>
<dbReference type="AlphaFoldDB" id="A0AAJ5RNV7"/>
<dbReference type="EMBL" id="JAXUIA010000007">
    <property type="protein sequence ID" value="MEA0976933.1"/>
    <property type="molecule type" value="Genomic_DNA"/>
</dbReference>
<accession>A0AAJ5RNV7</accession>
<feature type="domain" description="DUF1541" evidence="3">
    <location>
        <begin position="132"/>
        <end position="183"/>
    </location>
</feature>
<evidence type="ECO:0000256" key="1">
    <source>
        <dbReference type="SAM" id="MobiDB-lite"/>
    </source>
</evidence>
<dbReference type="Proteomes" id="UP001289615">
    <property type="component" value="Unassembled WGS sequence"/>
</dbReference>
<evidence type="ECO:0000313" key="5">
    <source>
        <dbReference type="EMBL" id="WDV06455.1"/>
    </source>
</evidence>
<name>A0AAJ5RNV7_9BACI</name>
<evidence type="ECO:0000313" key="4">
    <source>
        <dbReference type="EMBL" id="MEA0976933.1"/>
    </source>
</evidence>
<dbReference type="EMBL" id="CP113527">
    <property type="protein sequence ID" value="WDV06455.1"/>
    <property type="molecule type" value="Genomic_DNA"/>
</dbReference>